<dbReference type="AlphaFoldDB" id="A0A430LPN4"/>
<sequence>MLVVVDILDIPSSPSTILTINRFLIDYFGQPPPTKSAMTTVVEQLKTMAHSLSLLITALDDVPCTESELHTLDTIAATIQDASLAIQKKTGSFRPPRNDRVWKSCEEQRSKAQSTIATLLAEGKLQNASVFKRNIATIYRGPSSSELDSRDVKRRKGVTQRRCHRLQQLCPDSIVSWAVSYPPSSWGGGNIADDIFDCLVEDIQPNDTKAWPATVRELLVKIRDAEIQDCPGLDQLVETPNDPSRYTADENYKSAPARAIVTAPGAPADEHREMKQMFSSAPAARVLQLPQPFREAVQNSMLWKWERGQGRGTTGTMATLFPKDATQDVSFTIRCGHNDGYRLNDTYGFKLAFSS</sequence>
<dbReference type="EMBL" id="MIKF01000115">
    <property type="protein sequence ID" value="RTE77665.1"/>
    <property type="molecule type" value="Genomic_DNA"/>
</dbReference>
<keyword evidence="2" id="KW-1185">Reference proteome</keyword>
<gene>
    <name evidence="1" type="ORF">BHE90_007897</name>
</gene>
<proteinExistence type="predicted"/>
<name>A0A430LPN4_9HYPO</name>
<evidence type="ECO:0000313" key="1">
    <source>
        <dbReference type="EMBL" id="RTE77665.1"/>
    </source>
</evidence>
<organism evidence="1 2">
    <name type="scientific">Fusarium euwallaceae</name>
    <dbReference type="NCBI Taxonomy" id="1147111"/>
    <lineage>
        <taxon>Eukaryota</taxon>
        <taxon>Fungi</taxon>
        <taxon>Dikarya</taxon>
        <taxon>Ascomycota</taxon>
        <taxon>Pezizomycotina</taxon>
        <taxon>Sordariomycetes</taxon>
        <taxon>Hypocreomycetidae</taxon>
        <taxon>Hypocreales</taxon>
        <taxon>Nectriaceae</taxon>
        <taxon>Fusarium</taxon>
        <taxon>Fusarium solani species complex</taxon>
    </lineage>
</organism>
<accession>A0A430LPN4</accession>
<evidence type="ECO:0000313" key="2">
    <source>
        <dbReference type="Proteomes" id="UP000287124"/>
    </source>
</evidence>
<reference evidence="1 2" key="1">
    <citation type="submission" date="2017-06" db="EMBL/GenBank/DDBJ databases">
        <title>Comparative genomic analysis of Ambrosia Fusariam Clade fungi.</title>
        <authorList>
            <person name="Stajich J.E."/>
            <person name="Carrillo J."/>
            <person name="Kijimoto T."/>
            <person name="Eskalen A."/>
            <person name="O'Donnell K."/>
            <person name="Kasson M."/>
        </authorList>
    </citation>
    <scope>NUCLEOTIDE SEQUENCE [LARGE SCALE GENOMIC DNA]</scope>
    <source>
        <strain evidence="1 2">UCR1854</strain>
    </source>
</reference>
<comment type="caution">
    <text evidence="1">The sequence shown here is derived from an EMBL/GenBank/DDBJ whole genome shotgun (WGS) entry which is preliminary data.</text>
</comment>
<protein>
    <submittedName>
        <fullName evidence="1">Uncharacterized protein</fullName>
    </submittedName>
</protein>
<dbReference type="Proteomes" id="UP000287124">
    <property type="component" value="Unassembled WGS sequence"/>
</dbReference>